<dbReference type="SMART" id="SM00823">
    <property type="entry name" value="PKS_PP"/>
    <property type="match status" value="1"/>
</dbReference>
<evidence type="ECO:0000313" key="6">
    <source>
        <dbReference type="EMBL" id="MBJ3809460.1"/>
    </source>
</evidence>
<name>A0ABS0X8D3_9ACTN</name>
<keyword evidence="2" id="KW-0597">Phosphoprotein</keyword>
<keyword evidence="1" id="KW-0596">Phosphopantetheine</keyword>
<protein>
    <submittedName>
        <fullName evidence="6">SDR family NAD(P)-dependent oxidoreductase</fullName>
    </submittedName>
</protein>
<dbReference type="InterPro" id="IPR036736">
    <property type="entry name" value="ACP-like_sf"/>
</dbReference>
<gene>
    <name evidence="6" type="ORF">JGB26_20445</name>
</gene>
<evidence type="ECO:0000256" key="4">
    <source>
        <dbReference type="ARBA" id="ARBA00023268"/>
    </source>
</evidence>
<keyword evidence="4" id="KW-0511">Multifunctional enzyme</keyword>
<dbReference type="InterPro" id="IPR013968">
    <property type="entry name" value="PKS_KR"/>
</dbReference>
<dbReference type="InterPro" id="IPR009081">
    <property type="entry name" value="PP-bd_ACP"/>
</dbReference>
<dbReference type="InterPro" id="IPR036291">
    <property type="entry name" value="NAD(P)-bd_dom_sf"/>
</dbReference>
<dbReference type="CDD" id="cd08956">
    <property type="entry name" value="KR_3_FAS_SDR_x"/>
    <property type="match status" value="1"/>
</dbReference>
<dbReference type="SUPFAM" id="SSF51735">
    <property type="entry name" value="NAD(P)-binding Rossmann-fold domains"/>
    <property type="match status" value="2"/>
</dbReference>
<dbReference type="InterPro" id="IPR006162">
    <property type="entry name" value="Ppantetheine_attach_site"/>
</dbReference>
<keyword evidence="7" id="KW-1185">Reference proteome</keyword>
<accession>A0ABS0X8D3</accession>
<keyword evidence="3" id="KW-0808">Transferase</keyword>
<dbReference type="InterPro" id="IPR057326">
    <property type="entry name" value="KR_dom"/>
</dbReference>
<dbReference type="InterPro" id="IPR055123">
    <property type="entry name" value="SpnB-like_Rossmann"/>
</dbReference>
<dbReference type="PANTHER" id="PTHR43775">
    <property type="entry name" value="FATTY ACID SYNTHASE"/>
    <property type="match status" value="1"/>
</dbReference>
<dbReference type="SMART" id="SM00822">
    <property type="entry name" value="PKS_KR"/>
    <property type="match status" value="1"/>
</dbReference>
<evidence type="ECO:0000313" key="7">
    <source>
        <dbReference type="Proteomes" id="UP000634780"/>
    </source>
</evidence>
<dbReference type="InterPro" id="IPR020806">
    <property type="entry name" value="PKS_PP-bd"/>
</dbReference>
<dbReference type="SUPFAM" id="SSF47336">
    <property type="entry name" value="ACP-like"/>
    <property type="match status" value="1"/>
</dbReference>
<dbReference type="PROSITE" id="PS00012">
    <property type="entry name" value="PHOSPHOPANTETHEINE"/>
    <property type="match status" value="1"/>
</dbReference>
<dbReference type="Pfam" id="PF22953">
    <property type="entry name" value="SpnB_Rossmann"/>
    <property type="match status" value="1"/>
</dbReference>
<dbReference type="Pfam" id="PF00550">
    <property type="entry name" value="PP-binding"/>
    <property type="match status" value="1"/>
</dbReference>
<feature type="domain" description="Carrier" evidence="5">
    <location>
        <begin position="476"/>
        <end position="551"/>
    </location>
</feature>
<dbReference type="Gene3D" id="1.10.1200.10">
    <property type="entry name" value="ACP-like"/>
    <property type="match status" value="1"/>
</dbReference>
<dbReference type="EMBL" id="JAEKOZ010000011">
    <property type="protein sequence ID" value="MBJ3809460.1"/>
    <property type="molecule type" value="Genomic_DNA"/>
</dbReference>
<dbReference type="SMART" id="SM01294">
    <property type="entry name" value="PKS_PP_betabranch"/>
    <property type="match status" value="1"/>
</dbReference>
<evidence type="ECO:0000256" key="3">
    <source>
        <dbReference type="ARBA" id="ARBA00022679"/>
    </source>
</evidence>
<dbReference type="InterPro" id="IPR050091">
    <property type="entry name" value="PKS_NRPS_Biosynth_Enz"/>
</dbReference>
<dbReference type="Pfam" id="PF08659">
    <property type="entry name" value="KR"/>
    <property type="match status" value="1"/>
</dbReference>
<organism evidence="6 7">
    <name type="scientific">Streptomyces flavofungini</name>
    <dbReference type="NCBI Taxonomy" id="68200"/>
    <lineage>
        <taxon>Bacteria</taxon>
        <taxon>Bacillati</taxon>
        <taxon>Actinomycetota</taxon>
        <taxon>Actinomycetes</taxon>
        <taxon>Kitasatosporales</taxon>
        <taxon>Streptomycetaceae</taxon>
        <taxon>Streptomyces</taxon>
    </lineage>
</organism>
<evidence type="ECO:0000256" key="2">
    <source>
        <dbReference type="ARBA" id="ARBA00022553"/>
    </source>
</evidence>
<proteinExistence type="predicted"/>
<reference evidence="6 7" key="1">
    <citation type="submission" date="2020-12" db="EMBL/GenBank/DDBJ databases">
        <title>Streptomyces typhae sp. nov., a novel endophytic actinomycete isolated from the root of cattail pollen (Typha angustifolia L.).</title>
        <authorList>
            <person name="Peng C."/>
            <person name="Liu C."/>
        </authorList>
    </citation>
    <scope>NUCLEOTIDE SEQUENCE [LARGE SCALE GENOMIC DNA]</scope>
    <source>
        <strain evidence="6 7">JCM 4753</strain>
    </source>
</reference>
<evidence type="ECO:0000259" key="5">
    <source>
        <dbReference type="PROSITE" id="PS50075"/>
    </source>
</evidence>
<comment type="caution">
    <text evidence="6">The sequence shown here is derived from an EMBL/GenBank/DDBJ whole genome shotgun (WGS) entry which is preliminary data.</text>
</comment>
<dbReference type="PROSITE" id="PS50075">
    <property type="entry name" value="CARRIER"/>
    <property type="match status" value="1"/>
</dbReference>
<dbReference type="Proteomes" id="UP000634780">
    <property type="component" value="Unassembled WGS sequence"/>
</dbReference>
<sequence>MSLAVVDGAGAPVVSIDSLVLRPVSAALSRQGWESLFRLDWTPASAPSGGTAGSVAEFADWAAVRSELDAGELLPDNVVVRCAESADVASVRPAVLSALELVQGWLADDRCEASRLVLVTRGAVAVEPGEDAADLAAAAVWGLVRTAQSENPGRIVLVDIDDENAWKPVITSSEPELAVRAGETFVSRLVRIRPAEAESGSESVSEAPAFGDGPVLVTGASGMLGGLVARHLVARHGVRRLVLASRRGQVGELYDELVGQGAEVTVAACDVADRDAVAALLAEHPVTAVVHTAGVLDDGTIGSLTPDQVDTVFRPKVDAAWHLHELTRESDLTAFVLFSSAAGTLGNPGQGNYAAANAFLDALARHRRAAGLPATSLAWGLWAGGDGMGARLADTGTAGLAPEEGLELFDAVALGADPVVVPMRLDLRAIRELPQIPAVFSGLVRTTARRAAETGLDPAAALRDRLAALPASERSSAVLDVVCTHVAAVLALPGADVVDERRAFTELGFDSLTAVELRNRLNAATGLRLPATLIFDYPTPLDLVGLVVDGLVIEEPGGVAPLLAELSRIEASLASVKPGDDADDQVGARLSALLGAWRDSRADAAESASDDLDDATDDEVFELLGKEFGIS</sequence>
<evidence type="ECO:0000256" key="1">
    <source>
        <dbReference type="ARBA" id="ARBA00022450"/>
    </source>
</evidence>
<dbReference type="Gene3D" id="3.40.50.720">
    <property type="entry name" value="NAD(P)-binding Rossmann-like Domain"/>
    <property type="match status" value="1"/>
</dbReference>
<dbReference type="PANTHER" id="PTHR43775:SF51">
    <property type="entry name" value="INACTIVE PHENOLPHTHIOCEROL SYNTHESIS POLYKETIDE SYNTHASE TYPE I PKS1-RELATED"/>
    <property type="match status" value="1"/>
</dbReference>